<keyword evidence="3 6" id="KW-1133">Transmembrane helix</keyword>
<reference evidence="12" key="6">
    <citation type="submission" date="2019-02" db="EMBL/GenBank/DDBJ databases">
        <title>FDA dAtabase for Regulatory Grade micrObial Sequences (FDA-ARGOS): Supporting development and validation of Infectious Disease Dx tests.</title>
        <authorList>
            <person name="Duncan R."/>
            <person name="Fisher C."/>
            <person name="Tallon L."/>
            <person name="Sadzewicz L."/>
            <person name="Sengamalay N."/>
            <person name="Ott S."/>
            <person name="Godinez A."/>
            <person name="Nagaraj S."/>
            <person name="Vavikolanu K."/>
            <person name="Nadendla S."/>
            <person name="Aluvathingal J."/>
            <person name="Sichtig H."/>
        </authorList>
    </citation>
    <scope>NUCLEOTIDE SEQUENCE [LARGE SCALE GENOMIC DNA]</scope>
    <source>
        <strain evidence="12">FDAARGOS_361</strain>
    </source>
</reference>
<organism evidence="7 11">
    <name type="scientific">Leishmania donovani</name>
    <dbReference type="NCBI Taxonomy" id="5661"/>
    <lineage>
        <taxon>Eukaryota</taxon>
        <taxon>Discoba</taxon>
        <taxon>Euglenozoa</taxon>
        <taxon>Kinetoplastea</taxon>
        <taxon>Metakinetoplastina</taxon>
        <taxon>Trypanosomatida</taxon>
        <taxon>Trypanosomatidae</taxon>
        <taxon>Leishmaniinae</taxon>
        <taxon>Leishmania</taxon>
    </lineage>
</organism>
<feature type="region of interest" description="Disordered" evidence="5">
    <location>
        <begin position="132"/>
        <end position="168"/>
    </location>
</feature>
<evidence type="ECO:0000313" key="10">
    <source>
        <dbReference type="Proteomes" id="UP000008980"/>
    </source>
</evidence>
<feature type="compositionally biased region" description="Polar residues" evidence="5">
    <location>
        <begin position="135"/>
        <end position="144"/>
    </location>
</feature>
<keyword evidence="9" id="KW-0813">Transport</keyword>
<dbReference type="EMBL" id="CP029517">
    <property type="protein sequence ID" value="AYU77966.1"/>
    <property type="molecule type" value="Genomic_DNA"/>
</dbReference>
<dbReference type="RefSeq" id="XP_003860054.1">
    <property type="nucleotide sequence ID" value="XM_003860006.1"/>
</dbReference>
<dbReference type="InterPro" id="IPR037185">
    <property type="entry name" value="EmrE-like"/>
</dbReference>
<keyword evidence="9" id="KW-0762">Sugar transport</keyword>
<feature type="transmembrane region" description="Helical" evidence="6">
    <location>
        <begin position="290"/>
        <end position="311"/>
    </location>
</feature>
<dbReference type="Proteomes" id="UP000008980">
    <property type="component" value="Chromosome 18"/>
</dbReference>
<feature type="transmembrane region" description="Helical" evidence="6">
    <location>
        <begin position="266"/>
        <end position="284"/>
    </location>
</feature>
<dbReference type="VEuPathDB" id="TriTrypDB:LdBPK_180400.1"/>
<dbReference type="OrthoDB" id="408493at2759"/>
<evidence type="ECO:0000256" key="1">
    <source>
        <dbReference type="ARBA" id="ARBA00004141"/>
    </source>
</evidence>
<comment type="subcellular location">
    <subcellularLocation>
        <location evidence="1">Membrane</location>
        <topology evidence="1">Multi-pass membrane protein</topology>
    </subcellularLocation>
</comment>
<dbReference type="EMBL" id="RHLC01000019">
    <property type="protein sequence ID" value="TPP53288.1"/>
    <property type="molecule type" value="Genomic_DNA"/>
</dbReference>
<evidence type="ECO:0000256" key="6">
    <source>
        <dbReference type="SAM" id="Phobius"/>
    </source>
</evidence>
<keyword evidence="2 6" id="KW-0812">Transmembrane</keyword>
<evidence type="ECO:0000256" key="4">
    <source>
        <dbReference type="ARBA" id="ARBA00023136"/>
    </source>
</evidence>
<evidence type="ECO:0000256" key="5">
    <source>
        <dbReference type="SAM" id="MobiDB-lite"/>
    </source>
</evidence>
<feature type="compositionally biased region" description="Basic and acidic residues" evidence="5">
    <location>
        <begin position="152"/>
        <end position="166"/>
    </location>
</feature>
<evidence type="ECO:0000313" key="9">
    <source>
        <dbReference type="EMBL" id="TPP53288.1"/>
    </source>
</evidence>
<reference evidence="8" key="2">
    <citation type="submission" date="2011-01" db="EMBL/GenBank/DDBJ databases">
        <authorList>
            <person name="Zhao B.P."/>
            <person name="Ren Z.A."/>
            <person name="Li C.D."/>
        </authorList>
    </citation>
    <scope>NUCLEOTIDE SEQUENCE</scope>
    <source>
        <strain evidence="8">BPK282A1</strain>
    </source>
</reference>
<evidence type="ECO:0000313" key="7">
    <source>
        <dbReference type="EMBL" id="AYU77966.1"/>
    </source>
</evidence>
<evidence type="ECO:0000313" key="12">
    <source>
        <dbReference type="Proteomes" id="UP000318447"/>
    </source>
</evidence>
<evidence type="ECO:0000256" key="3">
    <source>
        <dbReference type="ARBA" id="ARBA00022989"/>
    </source>
</evidence>
<feature type="transmembrane region" description="Helical" evidence="6">
    <location>
        <begin position="487"/>
        <end position="507"/>
    </location>
</feature>
<evidence type="ECO:0000256" key="2">
    <source>
        <dbReference type="ARBA" id="ARBA00022692"/>
    </source>
</evidence>
<dbReference type="VEuPathDB" id="TriTrypDB:LDHU3_18.0490"/>
<feature type="transmembrane region" description="Helical" evidence="6">
    <location>
        <begin position="318"/>
        <end position="337"/>
    </location>
</feature>
<dbReference type="Pfam" id="PF04142">
    <property type="entry name" value="Nuc_sug_transp"/>
    <property type="match status" value="2"/>
</dbReference>
<evidence type="ECO:0000313" key="8">
    <source>
        <dbReference type="EMBL" id="CBZ33347.1"/>
    </source>
</evidence>
<dbReference type="Proteomes" id="UP000274082">
    <property type="component" value="Chromosome 18"/>
</dbReference>
<feature type="transmembrane region" description="Helical" evidence="6">
    <location>
        <begin position="381"/>
        <end position="402"/>
    </location>
</feature>
<dbReference type="InterPro" id="IPR007271">
    <property type="entry name" value="Nuc_sug_transpt"/>
</dbReference>
<dbReference type="VEuPathDB" id="TriTrypDB:LdCL_180008900"/>
<reference evidence="7 11" key="4">
    <citation type="journal article" date="2018" name="Sci. Rep.">
        <title>A complete Leishmania donovani reference genome identifies novel genetic variations associated with virulence.</title>
        <authorList>
            <person name="Lypaczewski P."/>
            <person name="Hoshizaki J."/>
            <person name="Zhang W.-W."/>
            <person name="McCall L.-I."/>
            <person name="Torcivia-Rodriguez J."/>
            <person name="Simonyan V."/>
            <person name="Kaur A."/>
            <person name="Dewar K."/>
            <person name="Matlashewski G."/>
        </authorList>
    </citation>
    <scope>NUCLEOTIDE SEQUENCE [LARGE SCALE GENOMIC DNA]</scope>
    <source>
        <strain evidence="7 11">LdCL</strain>
    </source>
</reference>
<reference evidence="8 10" key="1">
    <citation type="journal article" date="2011" name="Genome Res.">
        <title>Whole genome sequencing of multiple Leishmania donovani clinical isolates provides insights into population structure and mechanisms of drug resistance.</title>
        <authorList>
            <person name="Downing T."/>
            <person name="Imamura H."/>
            <person name="Decuypere S."/>
            <person name="Clark T.G."/>
            <person name="Coombs G.H."/>
            <person name="Cotton J.A."/>
            <person name="Hilley J.D."/>
            <person name="de Doncker S."/>
            <person name="Maes I."/>
            <person name="Mottram J.C."/>
            <person name="Quail M.A."/>
            <person name="Rijal S."/>
            <person name="Sanders M."/>
            <person name="Schonian G."/>
            <person name="Stark O."/>
            <person name="Sundar S."/>
            <person name="Vanaerschot M."/>
            <person name="Hertz-Fowler C."/>
            <person name="Dujardin J.C."/>
            <person name="Berriman M."/>
        </authorList>
    </citation>
    <scope>NUCLEOTIDE SEQUENCE [LARGE SCALE GENOMIC DNA]</scope>
    <source>
        <strain evidence="8 10">BPK282A1</strain>
    </source>
</reference>
<dbReference type="SUPFAM" id="SSF103481">
    <property type="entry name" value="Multidrug resistance efflux transporter EmrE"/>
    <property type="match status" value="1"/>
</dbReference>
<gene>
    <name evidence="9" type="ORF">CGC21_3325</name>
    <name evidence="8" type="ORF">LDBPK_180400</name>
    <name evidence="7" type="ORF">LdCL_180008900</name>
</gene>
<evidence type="ECO:0000313" key="11">
    <source>
        <dbReference type="Proteomes" id="UP000274082"/>
    </source>
</evidence>
<dbReference type="GeneID" id="13393407"/>
<dbReference type="PANTHER" id="PTHR10231">
    <property type="entry name" value="NUCLEOTIDE-SUGAR TRANSMEMBRANE TRANSPORTER"/>
    <property type="match status" value="1"/>
</dbReference>
<dbReference type="KEGG" id="ldo:LDBPK_180400"/>
<sequence length="563" mass="61019">MALIVHMFSMAMVSLIVLVVQNSLLVVMTRLSRKRVDAAHNYHTSTLVMNQEIAKMIMCLVLYGLDDVYRQYRHDAASSNRATNAVHKMVGLEIDVLLLRDDSANDVERDACQTGGKEAPPLADEEPLEVHIPCSSASPPQTTAVGHASGEGGRHVADELGSDHDAPGVPQVTSTYCSSKTLGITALFARQLRQSPCLTTSARPSSAPANANTRAAGHGEWSCSVDVPETMRKYGFVFTYRRMKALFSLYCCMLSASVYKRDTLKLFVPAFLFNIQNFLIFIGLSNLDAVTFQVWSQTKLLSTAVFSVWLLGRKLSPMQWLSLVALTAGVLGAQLGAPRAGTEMLPTAAPHLLHGTTTVPGLDRAGELRAGDDDDEPQGNALIGIAACVLSGLSSSYASVYFEKVVKTTSPTLSIRNIQLSLFGIPIAFVSMLILDVFPNWYASVQCGQRVHWNIFSAPAAGTRVLGATQAFCPARPFFFWQRYDHILTWALVFIHAFGGLLVAMVVKYADNILKGFATGVAVIVSGMMSSAIDGYEPSLAFVLGAVLVIGSSIAFHKFEPKR</sequence>
<dbReference type="AlphaFoldDB" id="A0A3S7WUS3"/>
<dbReference type="OMA" id="KLSPMQW"/>
<accession>A0A3S7WUS3</accession>
<dbReference type="GO" id="GO:0015165">
    <property type="term" value="F:pyrimidine nucleotide-sugar transmembrane transporter activity"/>
    <property type="evidence" value="ECO:0007669"/>
    <property type="project" value="InterPro"/>
</dbReference>
<reference evidence="10" key="3">
    <citation type="submission" date="2011-02" db="EMBL/GenBank/DDBJ databases">
        <title>Whole genome sequencing of Leishmania donovani clinical lines reveals dynamic variation related to drug resistance.</title>
        <authorList>
            <person name="Downing T."/>
            <person name="Imamura H."/>
            <person name="Sanders M."/>
            <person name="Decuypere S."/>
            <person name="Hertz-Fowler C."/>
            <person name="Clark T.G."/>
            <person name="Rijal S."/>
            <person name="Sundar S."/>
            <person name="Quail M.A."/>
            <person name="De Doncker S."/>
            <person name="Maes I."/>
            <person name="Vanaerschot M."/>
            <person name="Stark O."/>
            <person name="Schonian G."/>
            <person name="Dujardin J.C."/>
            <person name="Berriman M."/>
        </authorList>
    </citation>
    <scope>NUCLEOTIDE SEQUENCE [LARGE SCALE GENOMIC DNA]</scope>
    <source>
        <strain evidence="10">BPK282A1</strain>
    </source>
</reference>
<feature type="transmembrane region" description="Helical" evidence="6">
    <location>
        <begin position="414"/>
        <end position="435"/>
    </location>
</feature>
<dbReference type="Proteomes" id="UP000318447">
    <property type="component" value="Unassembled WGS sequence"/>
</dbReference>
<feature type="transmembrane region" description="Helical" evidence="6">
    <location>
        <begin position="514"/>
        <end position="533"/>
    </location>
</feature>
<accession>E9BDM1</accession>
<keyword evidence="4 6" id="KW-0472">Membrane</keyword>
<proteinExistence type="predicted"/>
<feature type="transmembrane region" description="Helical" evidence="6">
    <location>
        <begin position="6"/>
        <end position="27"/>
    </location>
</feature>
<keyword evidence="11" id="KW-1185">Reference proteome</keyword>
<dbReference type="GO" id="GO:0000139">
    <property type="term" value="C:Golgi membrane"/>
    <property type="evidence" value="ECO:0007669"/>
    <property type="project" value="InterPro"/>
</dbReference>
<name>A0A3S7WUS3_LEIDO</name>
<protein>
    <submittedName>
        <fullName evidence="9">Nucleotide-sugar transporter family protein</fullName>
    </submittedName>
    <submittedName>
        <fullName evidence="7">UDP-galactose transporter</fullName>
    </submittedName>
</protein>
<feature type="transmembrane region" description="Helical" evidence="6">
    <location>
        <begin position="539"/>
        <end position="557"/>
    </location>
</feature>
<reference evidence="9" key="5">
    <citation type="submission" date="2019-02" db="EMBL/GenBank/DDBJ databases">
        <title>FDA dAtabase for Regulatory Grade micrObial Sequences (FDA-ARGOS): Supporting development and validation of Infectious Disease Dx tests.</title>
        <authorList>
            <person name="Duncan R."/>
            <person name="Fisher C."/>
            <person name="Tallon L.J."/>
            <person name="Sadzewicz L."/>
            <person name="Sengamalay N."/>
            <person name="Ott S."/>
            <person name="Godinez A."/>
            <person name="Nagaraj S."/>
            <person name="Nadendla S."/>
            <person name="Sichtig H."/>
        </authorList>
    </citation>
    <scope>NUCLEOTIDE SEQUENCE</scope>
    <source>
        <strain evidence="9">FDAARGOS_361</strain>
    </source>
</reference>
<dbReference type="EMBL" id="FR799605">
    <property type="protein sequence ID" value="CBZ33347.1"/>
    <property type="molecule type" value="Genomic_DNA"/>
</dbReference>